<keyword evidence="6" id="KW-0677">Repeat</keyword>
<protein>
    <recommendedName>
        <fullName evidence="3">TBC1 domain family member 31</fullName>
    </recommendedName>
</protein>
<dbReference type="PANTHER" id="PTHR19853:SF1">
    <property type="entry name" value="TBC1 DOMAIN FAMILY MEMBER 31"/>
    <property type="match status" value="1"/>
</dbReference>
<dbReference type="FunFam" id="1.10.472.80:FF:000022">
    <property type="entry name" value="TBC1 domain family, member 31"/>
    <property type="match status" value="1"/>
</dbReference>
<keyword evidence="5" id="KW-0853">WD repeat</keyword>
<keyword evidence="15" id="KW-1185">Reference proteome</keyword>
<dbReference type="EMBL" id="VIIS01000776">
    <property type="protein sequence ID" value="KAF0305128.1"/>
    <property type="molecule type" value="Genomic_DNA"/>
</dbReference>
<feature type="compositionally biased region" description="Low complexity" evidence="12">
    <location>
        <begin position="893"/>
        <end position="908"/>
    </location>
</feature>
<keyword evidence="7 11" id="KW-0175">Coiled coil</keyword>
<comment type="caution">
    <text evidence="14">The sequence shown here is derived from an EMBL/GenBank/DDBJ whole genome shotgun (WGS) entry which is preliminary data.</text>
</comment>
<dbReference type="InterPro" id="IPR015943">
    <property type="entry name" value="WD40/YVTN_repeat-like_dom_sf"/>
</dbReference>
<evidence type="ECO:0000256" key="6">
    <source>
        <dbReference type="ARBA" id="ARBA00022737"/>
    </source>
</evidence>
<dbReference type="OrthoDB" id="5578278at2759"/>
<dbReference type="PROSITE" id="PS50086">
    <property type="entry name" value="TBC_RABGAP"/>
    <property type="match status" value="1"/>
</dbReference>
<dbReference type="InterPro" id="IPR051570">
    <property type="entry name" value="TBC1_cilium_biogenesis"/>
</dbReference>
<dbReference type="SUPFAM" id="SSF50978">
    <property type="entry name" value="WD40 repeat-like"/>
    <property type="match status" value="1"/>
</dbReference>
<evidence type="ECO:0000256" key="2">
    <source>
        <dbReference type="ARBA" id="ARBA00004607"/>
    </source>
</evidence>
<dbReference type="SUPFAM" id="SSF47923">
    <property type="entry name" value="Ypt/Rab-GAP domain of gyp1p"/>
    <property type="match status" value="1"/>
</dbReference>
<dbReference type="Pfam" id="PF00566">
    <property type="entry name" value="RabGAP-TBC"/>
    <property type="match status" value="1"/>
</dbReference>
<dbReference type="Gene3D" id="1.10.472.80">
    <property type="entry name" value="Ypt/Rab-GAP domain of gyp1p, domain 3"/>
    <property type="match status" value="1"/>
</dbReference>
<dbReference type="GO" id="GO:0034451">
    <property type="term" value="C:centriolar satellite"/>
    <property type="evidence" value="ECO:0007669"/>
    <property type="project" value="UniProtKB-SubCell"/>
</dbReference>
<feature type="compositionally biased region" description="Low complexity" evidence="12">
    <location>
        <begin position="915"/>
        <end position="928"/>
    </location>
</feature>
<dbReference type="GO" id="GO:0036064">
    <property type="term" value="C:ciliary basal body"/>
    <property type="evidence" value="ECO:0007669"/>
    <property type="project" value="TreeGrafter"/>
</dbReference>
<name>A0A6A4WSI6_AMPAM</name>
<feature type="region of interest" description="Disordered" evidence="12">
    <location>
        <begin position="752"/>
        <end position="776"/>
    </location>
</feature>
<evidence type="ECO:0000256" key="10">
    <source>
        <dbReference type="ARBA" id="ARBA00034464"/>
    </source>
</evidence>
<evidence type="ECO:0000256" key="9">
    <source>
        <dbReference type="ARBA" id="ARBA00023273"/>
    </source>
</evidence>
<dbReference type="GO" id="GO:0060271">
    <property type="term" value="P:cilium assembly"/>
    <property type="evidence" value="ECO:0007669"/>
    <property type="project" value="UniProtKB-ARBA"/>
</dbReference>
<feature type="region of interest" description="Disordered" evidence="12">
    <location>
        <begin position="830"/>
        <end position="849"/>
    </location>
</feature>
<comment type="function">
    <text evidence="10">Molecular adapter which is involved in cilium biogenesis. Part of a functional complex including OFD1 a centriolar protein involved in cilium assembly. Could regulate the cAMP-dependent phosphorylation of OFD1, and its subsequent ubiquitination by PJA2 which ultimately leads to its proteasomal degradation.</text>
</comment>
<dbReference type="AlphaFoldDB" id="A0A6A4WSI6"/>
<reference evidence="14 15" key="1">
    <citation type="submission" date="2019-07" db="EMBL/GenBank/DDBJ databases">
        <title>Draft genome assembly of a fouling barnacle, Amphibalanus amphitrite (Darwin, 1854): The first reference genome for Thecostraca.</title>
        <authorList>
            <person name="Kim W."/>
        </authorList>
    </citation>
    <scope>NUCLEOTIDE SEQUENCE [LARGE SCALE GENOMIC DNA]</scope>
    <source>
        <strain evidence="14">SNU_AA5</strain>
        <tissue evidence="14">Soma without cirri and trophi</tissue>
    </source>
</reference>
<evidence type="ECO:0000256" key="1">
    <source>
        <dbReference type="ARBA" id="ARBA00004138"/>
    </source>
</evidence>
<evidence type="ECO:0000256" key="8">
    <source>
        <dbReference type="ARBA" id="ARBA00023212"/>
    </source>
</evidence>
<keyword evidence="9" id="KW-0966">Cell projection</keyword>
<proteinExistence type="predicted"/>
<feature type="region of interest" description="Disordered" evidence="12">
    <location>
        <begin position="887"/>
        <end position="1066"/>
    </location>
</feature>
<evidence type="ECO:0000256" key="11">
    <source>
        <dbReference type="SAM" id="Coils"/>
    </source>
</evidence>
<feature type="coiled-coil region" evidence="11">
    <location>
        <begin position="859"/>
        <end position="886"/>
    </location>
</feature>
<keyword evidence="8" id="KW-0206">Cytoskeleton</keyword>
<evidence type="ECO:0000256" key="7">
    <source>
        <dbReference type="ARBA" id="ARBA00023054"/>
    </source>
</evidence>
<accession>A0A6A4WSI6</accession>
<evidence type="ECO:0000256" key="5">
    <source>
        <dbReference type="ARBA" id="ARBA00022574"/>
    </source>
</evidence>
<dbReference type="InterPro" id="IPR035969">
    <property type="entry name" value="Rab-GAP_TBC_sf"/>
</dbReference>
<dbReference type="InterPro" id="IPR036322">
    <property type="entry name" value="WD40_repeat_dom_sf"/>
</dbReference>
<evidence type="ECO:0000313" key="14">
    <source>
        <dbReference type="EMBL" id="KAF0305128.1"/>
    </source>
</evidence>
<evidence type="ECO:0000256" key="12">
    <source>
        <dbReference type="SAM" id="MobiDB-lite"/>
    </source>
</evidence>
<comment type="subcellular location">
    <subcellularLocation>
        <location evidence="1">Cell projection</location>
        <location evidence="1">Cilium</location>
    </subcellularLocation>
    <subcellularLocation>
        <location evidence="2">Cytoplasm</location>
        <location evidence="2">Cytoskeleton</location>
        <location evidence="2">Microtubule organizing center</location>
        <location evidence="2">Centrosome</location>
        <location evidence="2">Centriolar satellite</location>
    </subcellularLocation>
</comment>
<feature type="compositionally biased region" description="Low complexity" evidence="12">
    <location>
        <begin position="949"/>
        <end position="961"/>
    </location>
</feature>
<dbReference type="GO" id="GO:0060090">
    <property type="term" value="F:molecular adaptor activity"/>
    <property type="evidence" value="ECO:0007669"/>
    <property type="project" value="UniProtKB-ARBA"/>
</dbReference>
<dbReference type="Proteomes" id="UP000440578">
    <property type="component" value="Unassembled WGS sequence"/>
</dbReference>
<gene>
    <name evidence="14" type="primary">tbc1d31_0</name>
    <name evidence="14" type="ORF">FJT64_023212</name>
</gene>
<evidence type="ECO:0000256" key="3">
    <source>
        <dbReference type="ARBA" id="ARBA00014199"/>
    </source>
</evidence>
<evidence type="ECO:0000259" key="13">
    <source>
        <dbReference type="PROSITE" id="PS50086"/>
    </source>
</evidence>
<sequence length="1066" mass="117855">MNLLWQVGTMPSMVSTIGGTKFGTPQKLTDTVGRLSGRLARGKGTQTKCVDSVAASFALSTKHRLLAVNPDDNDTRSLQALVLTFDSDGEKLLIGTAQGAIYKVDLLAFRFHLMAYVPDEITCLVALPTEPEPFVVAGQKNGHLFSVNQVTHERSADRPAHGGPVLGVCATTSSGTLCSYSKTEAFVWRGGQLKKMFQLRLNSSALIVKMIYLSDSALLGAFGDDSVYVWCLETLQVTHEVLQLSRHRAGLADVAAAEDSDVFYAAGKSSQVFEFSLAEDRVTRIFSLPDGSGAVAHLSVFPGPFFGQILQVLLESGVNKFIHTETGHVVQSLGHPRIRIASTSSSHTGLFLACLLATGHICLHHSTGEVFRRIVLPEAFYDNKPRVLLVDDSTTRVKTPAVAQRSGSAAVAGTRRTPKRGKTPLLNTARLGPIVREHGEFPAQYRRLVWRHLLELPGAHALYVTVAERGQHPAWRNAAQRYPVRDPAVAKVLSSTLSALAWWCPLFAEVEFLPYFVFPFCNVFSSDPLTALEMVITLLVNWCQRWFEFFPYPPISVLGLVENMLAHHCPELLKHYMKLGVTAHVYGWPLLETAFSEVFTQNDWLVAWDHILSNHPSFMLAVVVAYNVVSQAAITRCKSADDVTYYFRNQNVVSVRHVMRRAYSVHENTPDELHARHYMDKFEPIGPSAYPVFNKYPTFIVNHQLEERERISREHQTFLEERGAAVELAKELQDNRAKRRHRFNCATLVEEDRTETGLGAPQQAQPEDHSTTTNEDIEINSTAADIGDDYDIDDVIVSDSEDAEAAHREMLRQSEAKLASQRRRLAALQRTLQRRGRAERDSEKSRELLRQTTEKELLIGRLQDEIRKKRQESDTITQQLREEELEYGGPAGTGSSPPSPAGSVTSRTSSRRPAESAASRRSVATSPPWRGRSTRRLSPVRSALRTARSPPSSYGSPSAGSLTASRPGSARLSPTRATVPPVSPPRRRLSRSPPADPRARAAAARAAARVAAARARRPLAAVTAGRKTPDGAGPVLRRKSSLQSSQERGAERAELVRPAVTRRVRM</sequence>
<feature type="compositionally biased region" description="Low complexity" evidence="12">
    <location>
        <begin position="1000"/>
        <end position="1024"/>
    </location>
</feature>
<organism evidence="14 15">
    <name type="scientific">Amphibalanus amphitrite</name>
    <name type="common">Striped barnacle</name>
    <name type="synonym">Balanus amphitrite</name>
    <dbReference type="NCBI Taxonomy" id="1232801"/>
    <lineage>
        <taxon>Eukaryota</taxon>
        <taxon>Metazoa</taxon>
        <taxon>Ecdysozoa</taxon>
        <taxon>Arthropoda</taxon>
        <taxon>Crustacea</taxon>
        <taxon>Multicrustacea</taxon>
        <taxon>Cirripedia</taxon>
        <taxon>Thoracica</taxon>
        <taxon>Thoracicalcarea</taxon>
        <taxon>Balanomorpha</taxon>
        <taxon>Balanoidea</taxon>
        <taxon>Balanidae</taxon>
        <taxon>Amphibalaninae</taxon>
        <taxon>Amphibalanus</taxon>
    </lineage>
</organism>
<dbReference type="InterPro" id="IPR000195">
    <property type="entry name" value="Rab-GAP-TBC_dom"/>
</dbReference>
<keyword evidence="4" id="KW-0963">Cytoplasm</keyword>
<dbReference type="Gene3D" id="2.130.10.10">
    <property type="entry name" value="YVTN repeat-like/Quinoprotein amine dehydrogenase"/>
    <property type="match status" value="1"/>
</dbReference>
<evidence type="ECO:0000313" key="15">
    <source>
        <dbReference type="Proteomes" id="UP000440578"/>
    </source>
</evidence>
<dbReference type="PANTHER" id="PTHR19853">
    <property type="entry name" value="WD REPEAT CONTAINING PROTEIN 3 WDR3"/>
    <property type="match status" value="1"/>
</dbReference>
<feature type="compositionally biased region" description="Basic and acidic residues" evidence="12">
    <location>
        <begin position="836"/>
        <end position="849"/>
    </location>
</feature>
<feature type="domain" description="Rab-GAP TBC" evidence="13">
    <location>
        <begin position="440"/>
        <end position="615"/>
    </location>
</feature>
<evidence type="ECO:0000256" key="4">
    <source>
        <dbReference type="ARBA" id="ARBA00022490"/>
    </source>
</evidence>